<accession>Z9JYP9</accession>
<dbReference type="PANTHER" id="PTHR30055:SF234">
    <property type="entry name" value="HTH-TYPE TRANSCRIPTIONAL REGULATOR BETI"/>
    <property type="match status" value="1"/>
</dbReference>
<gene>
    <name evidence="6" type="ORF">BF93_07925</name>
</gene>
<dbReference type="GO" id="GO:0003700">
    <property type="term" value="F:DNA-binding transcription factor activity"/>
    <property type="evidence" value="ECO:0007669"/>
    <property type="project" value="TreeGrafter"/>
</dbReference>
<dbReference type="InterPro" id="IPR001647">
    <property type="entry name" value="HTH_TetR"/>
</dbReference>
<keyword evidence="3" id="KW-0804">Transcription</keyword>
<dbReference type="HOGENOM" id="CLU_069356_15_5_11"/>
<feature type="domain" description="HTH tetR-type" evidence="5">
    <location>
        <begin position="24"/>
        <end position="84"/>
    </location>
</feature>
<reference evidence="6 7" key="1">
    <citation type="submission" date="2014-02" db="EMBL/GenBank/DDBJ databases">
        <title>Genome sequence of Brachybacterium phenoliresistens strain W13A50.</title>
        <authorList>
            <person name="Wang X."/>
        </authorList>
    </citation>
    <scope>NUCLEOTIDE SEQUENCE [LARGE SCALE GENOMIC DNA]</scope>
    <source>
        <strain evidence="6 7">W13A50</strain>
    </source>
</reference>
<dbReference type="PRINTS" id="PR00455">
    <property type="entry name" value="HTHTETR"/>
</dbReference>
<feature type="DNA-binding region" description="H-T-H motif" evidence="4">
    <location>
        <begin position="47"/>
        <end position="66"/>
    </location>
</feature>
<dbReference type="InterPro" id="IPR036271">
    <property type="entry name" value="Tet_transcr_reg_TetR-rel_C_sf"/>
</dbReference>
<dbReference type="EMBL" id="JDYK01000002">
    <property type="protein sequence ID" value="EWS82936.1"/>
    <property type="molecule type" value="Genomic_DNA"/>
</dbReference>
<dbReference type="PANTHER" id="PTHR30055">
    <property type="entry name" value="HTH-TYPE TRANSCRIPTIONAL REGULATOR RUTR"/>
    <property type="match status" value="1"/>
</dbReference>
<evidence type="ECO:0000256" key="2">
    <source>
        <dbReference type="ARBA" id="ARBA00023125"/>
    </source>
</evidence>
<name>Z9JYP9_9MICO</name>
<dbReference type="Pfam" id="PF00440">
    <property type="entry name" value="TetR_N"/>
    <property type="match status" value="1"/>
</dbReference>
<dbReference type="Proteomes" id="UP000023067">
    <property type="component" value="Unassembled WGS sequence"/>
</dbReference>
<dbReference type="AlphaFoldDB" id="Z9JYP9"/>
<keyword evidence="7" id="KW-1185">Reference proteome</keyword>
<dbReference type="SUPFAM" id="SSF46689">
    <property type="entry name" value="Homeodomain-like"/>
    <property type="match status" value="1"/>
</dbReference>
<comment type="caution">
    <text evidence="6">The sequence shown here is derived from an EMBL/GenBank/DDBJ whole genome shotgun (WGS) entry which is preliminary data.</text>
</comment>
<dbReference type="RefSeq" id="WP_051486436.1">
    <property type="nucleotide sequence ID" value="NZ_KK069988.1"/>
</dbReference>
<dbReference type="PATRIC" id="fig|396014.3.peg.578"/>
<dbReference type="GO" id="GO:0000976">
    <property type="term" value="F:transcription cis-regulatory region binding"/>
    <property type="evidence" value="ECO:0007669"/>
    <property type="project" value="TreeGrafter"/>
</dbReference>
<dbReference type="OrthoDB" id="9806334at2"/>
<dbReference type="InterPro" id="IPR009057">
    <property type="entry name" value="Homeodomain-like_sf"/>
</dbReference>
<protein>
    <submittedName>
        <fullName evidence="6">TetR family transcriptional regulator</fullName>
    </submittedName>
</protein>
<dbReference type="InterPro" id="IPR050109">
    <property type="entry name" value="HTH-type_TetR-like_transc_reg"/>
</dbReference>
<dbReference type="SUPFAM" id="SSF48498">
    <property type="entry name" value="Tetracyclin repressor-like, C-terminal domain"/>
    <property type="match status" value="1"/>
</dbReference>
<evidence type="ECO:0000256" key="4">
    <source>
        <dbReference type="PROSITE-ProRule" id="PRU00335"/>
    </source>
</evidence>
<evidence type="ECO:0000313" key="6">
    <source>
        <dbReference type="EMBL" id="EWS82936.1"/>
    </source>
</evidence>
<sequence length="214" mass="22804">MRSDRAEAGTTAGLHGPAPSFIETSRRAQLIQAAVVTVNEVGYHRASLAEIARRAHIVKSAVAYYFASKEGLLLDVVQTVFGALGERVLAAVDGIADPVARLRAYAEAYVAHVDEERHAIAAAVEIVVSHRTADGTPLYLVEDEEDSALLRSILREGIDQGAFAAMPLDVATGLAESVLDRAITLVQRDPEAELSALRAHIVPFLFRAVGAPDG</sequence>
<dbReference type="STRING" id="396014.BF93_07925"/>
<evidence type="ECO:0000256" key="3">
    <source>
        <dbReference type="ARBA" id="ARBA00023163"/>
    </source>
</evidence>
<evidence type="ECO:0000259" key="5">
    <source>
        <dbReference type="PROSITE" id="PS50977"/>
    </source>
</evidence>
<dbReference type="PROSITE" id="PS50977">
    <property type="entry name" value="HTH_TETR_2"/>
    <property type="match status" value="1"/>
</dbReference>
<organism evidence="6 7">
    <name type="scientific">Brachybacterium phenoliresistens</name>
    <dbReference type="NCBI Taxonomy" id="396014"/>
    <lineage>
        <taxon>Bacteria</taxon>
        <taxon>Bacillati</taxon>
        <taxon>Actinomycetota</taxon>
        <taxon>Actinomycetes</taxon>
        <taxon>Micrococcales</taxon>
        <taxon>Dermabacteraceae</taxon>
        <taxon>Brachybacterium</taxon>
    </lineage>
</organism>
<evidence type="ECO:0000256" key="1">
    <source>
        <dbReference type="ARBA" id="ARBA00023015"/>
    </source>
</evidence>
<keyword evidence="1" id="KW-0805">Transcription regulation</keyword>
<keyword evidence="2 4" id="KW-0238">DNA-binding</keyword>
<proteinExistence type="predicted"/>
<dbReference type="eggNOG" id="COG1309">
    <property type="taxonomic scope" value="Bacteria"/>
</dbReference>
<dbReference type="Gene3D" id="1.10.10.60">
    <property type="entry name" value="Homeodomain-like"/>
    <property type="match status" value="1"/>
</dbReference>
<dbReference type="Gene3D" id="1.10.357.10">
    <property type="entry name" value="Tetracycline Repressor, domain 2"/>
    <property type="match status" value="1"/>
</dbReference>
<evidence type="ECO:0000313" key="7">
    <source>
        <dbReference type="Proteomes" id="UP000023067"/>
    </source>
</evidence>